<dbReference type="InterPro" id="IPR051090">
    <property type="entry name" value="Inositol_monoP_superfamily"/>
</dbReference>
<dbReference type="Gene3D" id="3.30.540.10">
    <property type="entry name" value="Fructose-1,6-Bisphosphatase, subunit A, domain 1"/>
    <property type="match status" value="1"/>
</dbReference>
<feature type="binding site" evidence="10">
    <location>
        <position position="124"/>
    </location>
    <ligand>
        <name>Mg(2+)</name>
        <dbReference type="ChEBI" id="CHEBI:18420"/>
        <label>1</label>
        <note>catalytic</note>
    </ligand>
</feature>
<dbReference type="GO" id="GO:0046854">
    <property type="term" value="P:phosphatidylinositol phosphate biosynthetic process"/>
    <property type="evidence" value="ECO:0007669"/>
    <property type="project" value="InterPro"/>
</dbReference>
<feature type="binding site" evidence="10">
    <location>
        <position position="123"/>
    </location>
    <ligand>
        <name>Mg(2+)</name>
        <dbReference type="ChEBI" id="CHEBI:18420"/>
        <label>1</label>
        <note>catalytic</note>
    </ligand>
</feature>
<dbReference type="Pfam" id="PF00459">
    <property type="entry name" value="Inositol_P"/>
    <property type="match status" value="1"/>
</dbReference>
<dbReference type="PROSITE" id="PS00629">
    <property type="entry name" value="IMP_1"/>
    <property type="match status" value="1"/>
</dbReference>
<comment type="catalytic activity">
    <reaction evidence="9">
        <text>3'-phosphoadenylyl sulfate + H2O = adenosine 5'-phosphosulfate + phosphate</text>
        <dbReference type="Rhea" id="RHEA:77639"/>
        <dbReference type="ChEBI" id="CHEBI:15377"/>
        <dbReference type="ChEBI" id="CHEBI:43474"/>
        <dbReference type="ChEBI" id="CHEBI:58243"/>
        <dbReference type="ChEBI" id="CHEBI:58339"/>
        <dbReference type="EC" id="3.1.3.7"/>
    </reaction>
    <physiologicalReaction direction="left-to-right" evidence="9">
        <dbReference type="Rhea" id="RHEA:77640"/>
    </physiologicalReaction>
</comment>
<feature type="binding site" evidence="10">
    <location>
        <position position="121"/>
    </location>
    <ligand>
        <name>Mg(2+)</name>
        <dbReference type="ChEBI" id="CHEBI:18420"/>
        <label>1</label>
        <note>catalytic</note>
    </ligand>
</feature>
<dbReference type="Gene3D" id="3.40.190.80">
    <property type="match status" value="1"/>
</dbReference>
<dbReference type="AlphaFoldDB" id="A0A951UCN8"/>
<comment type="catalytic activity">
    <reaction evidence="1">
        <text>a myo-inositol phosphate + H2O = myo-inositol + phosphate</text>
        <dbReference type="Rhea" id="RHEA:24056"/>
        <dbReference type="ChEBI" id="CHEBI:15377"/>
        <dbReference type="ChEBI" id="CHEBI:17268"/>
        <dbReference type="ChEBI" id="CHEBI:43474"/>
        <dbReference type="ChEBI" id="CHEBI:84139"/>
        <dbReference type="EC" id="3.1.3.25"/>
    </reaction>
</comment>
<dbReference type="PROSITE" id="PS00630">
    <property type="entry name" value="IMP_2"/>
    <property type="match status" value="1"/>
</dbReference>
<name>A0A951UCN8_9CYAN</name>
<dbReference type="InterPro" id="IPR006239">
    <property type="entry name" value="DPNP"/>
</dbReference>
<dbReference type="InterPro" id="IPR000760">
    <property type="entry name" value="Inositol_monophosphatase-like"/>
</dbReference>
<accession>A0A951UCN8</accession>
<dbReference type="NCBIfam" id="TIGR01330">
    <property type="entry name" value="bisphos_HAL2"/>
    <property type="match status" value="1"/>
</dbReference>
<dbReference type="Proteomes" id="UP000753908">
    <property type="component" value="Unassembled WGS sequence"/>
</dbReference>
<dbReference type="CDD" id="cd01517">
    <property type="entry name" value="PAP_phosphatase"/>
    <property type="match status" value="1"/>
</dbReference>
<comment type="catalytic activity">
    <reaction evidence="8">
        <text>adenosine 3',5'-bisphosphate + H2O = AMP + phosphate</text>
        <dbReference type="Rhea" id="RHEA:10040"/>
        <dbReference type="ChEBI" id="CHEBI:15377"/>
        <dbReference type="ChEBI" id="CHEBI:43474"/>
        <dbReference type="ChEBI" id="CHEBI:58343"/>
        <dbReference type="ChEBI" id="CHEBI:456215"/>
        <dbReference type="EC" id="3.1.3.7"/>
    </reaction>
    <physiologicalReaction direction="left-to-right" evidence="8">
        <dbReference type="Rhea" id="RHEA:10041"/>
    </physiologicalReaction>
</comment>
<keyword evidence="4 10" id="KW-0479">Metal-binding</keyword>
<evidence type="ECO:0000256" key="1">
    <source>
        <dbReference type="ARBA" id="ARBA00001033"/>
    </source>
</evidence>
<evidence type="ECO:0000256" key="5">
    <source>
        <dbReference type="ARBA" id="ARBA00022801"/>
    </source>
</evidence>
<dbReference type="InterPro" id="IPR020550">
    <property type="entry name" value="Inositol_monophosphatase_CS"/>
</dbReference>
<dbReference type="EC" id="3.1.3.7" evidence="11"/>
<evidence type="ECO:0000256" key="3">
    <source>
        <dbReference type="ARBA" id="ARBA00009759"/>
    </source>
</evidence>
<keyword evidence="5 11" id="KW-0378">Hydrolase</keyword>
<evidence type="ECO:0000256" key="9">
    <source>
        <dbReference type="ARBA" id="ARBA00044484"/>
    </source>
</evidence>
<dbReference type="EMBL" id="JAHHIF010000056">
    <property type="protein sequence ID" value="MBW4548204.1"/>
    <property type="molecule type" value="Genomic_DNA"/>
</dbReference>
<evidence type="ECO:0000256" key="7">
    <source>
        <dbReference type="ARBA" id="ARBA00044466"/>
    </source>
</evidence>
<evidence type="ECO:0000313" key="11">
    <source>
        <dbReference type="EMBL" id="MBW4548204.1"/>
    </source>
</evidence>
<protein>
    <submittedName>
        <fullName evidence="11">3'(2'),5'-bisphosphate nucleotidase</fullName>
        <ecNumber evidence="11">3.1.3.7</ecNumber>
    </submittedName>
</protein>
<reference evidence="11" key="1">
    <citation type="submission" date="2021-05" db="EMBL/GenBank/DDBJ databases">
        <authorList>
            <person name="Pietrasiak N."/>
            <person name="Ward R."/>
            <person name="Stajich J.E."/>
            <person name="Kurbessoian T."/>
        </authorList>
    </citation>
    <scope>NUCLEOTIDE SEQUENCE</scope>
    <source>
        <strain evidence="11">CPER-KK1</strain>
    </source>
</reference>
<sequence length="328" mass="34894">MLYKREKQIAITAVAAAANLCEQVREERGAVAIAKPDFSPVTIADFGAQAVICQALSEAFPTDPVIAEEDSTLLRSPAMTQQLQQITNYVQVHLAGATPKVVTDWIDWGNGGIESRYWTLDPIDGTKGYLRGDQYAIALALVEAGEVKLGILGCPALPVDPKHPHGERGVIFVAVRGQGTTMIPLDGGEPHPIHVANSDAVGSRRLAESVESAHGNLARQEAVAQAAGLTETFLRIDSQAKYGLVARGEAALYIRLPSPQSIHRQENIWDHAAGAIVVEEAGGTVTDMYGQPLDFACGFQLVNNQGIVASNGAIHEAVLAAVAQTHEK</sequence>
<keyword evidence="6 10" id="KW-0460">Magnesium</keyword>
<dbReference type="GO" id="GO:0008441">
    <property type="term" value="F:3'(2'),5'-bisphosphate nucleotidase activity"/>
    <property type="evidence" value="ECO:0007669"/>
    <property type="project" value="UniProtKB-EC"/>
</dbReference>
<dbReference type="PRINTS" id="PR00377">
    <property type="entry name" value="IMPHPHTASES"/>
</dbReference>
<evidence type="ECO:0000256" key="8">
    <source>
        <dbReference type="ARBA" id="ARBA00044479"/>
    </source>
</evidence>
<organism evidence="11 12">
    <name type="scientific">Symplocastrum torsivum CPER-KK1</name>
    <dbReference type="NCBI Taxonomy" id="450513"/>
    <lineage>
        <taxon>Bacteria</taxon>
        <taxon>Bacillati</taxon>
        <taxon>Cyanobacteriota</taxon>
        <taxon>Cyanophyceae</taxon>
        <taxon>Oscillatoriophycideae</taxon>
        <taxon>Oscillatoriales</taxon>
        <taxon>Microcoleaceae</taxon>
        <taxon>Symplocastrum</taxon>
    </lineage>
</organism>
<dbReference type="PANTHER" id="PTHR43200">
    <property type="entry name" value="PHOSPHATASE"/>
    <property type="match status" value="1"/>
</dbReference>
<reference evidence="11" key="2">
    <citation type="journal article" date="2022" name="Microbiol. Resour. Announc.">
        <title>Metagenome Sequencing to Explore Phylogenomics of Terrestrial Cyanobacteria.</title>
        <authorList>
            <person name="Ward R.D."/>
            <person name="Stajich J.E."/>
            <person name="Johansen J.R."/>
            <person name="Huntemann M."/>
            <person name="Clum A."/>
            <person name="Foster B."/>
            <person name="Foster B."/>
            <person name="Roux S."/>
            <person name="Palaniappan K."/>
            <person name="Varghese N."/>
            <person name="Mukherjee S."/>
            <person name="Reddy T.B.K."/>
            <person name="Daum C."/>
            <person name="Copeland A."/>
            <person name="Chen I.A."/>
            <person name="Ivanova N.N."/>
            <person name="Kyrpides N.C."/>
            <person name="Shapiro N."/>
            <person name="Eloe-Fadrosh E.A."/>
            <person name="Pietrasiak N."/>
        </authorList>
    </citation>
    <scope>NUCLEOTIDE SEQUENCE</scope>
    <source>
        <strain evidence="11">CPER-KK1</strain>
    </source>
</reference>
<dbReference type="GO" id="GO:0000103">
    <property type="term" value="P:sulfate assimilation"/>
    <property type="evidence" value="ECO:0007669"/>
    <property type="project" value="TreeGrafter"/>
</dbReference>
<proteinExistence type="inferred from homology"/>
<comment type="cofactor">
    <cofactor evidence="2 10">
        <name>Mg(2+)</name>
        <dbReference type="ChEBI" id="CHEBI:18420"/>
    </cofactor>
</comment>
<dbReference type="GO" id="GO:0052834">
    <property type="term" value="F:inositol monophosphate phosphatase activity"/>
    <property type="evidence" value="ECO:0007669"/>
    <property type="project" value="UniProtKB-EC"/>
</dbReference>
<dbReference type="PANTHER" id="PTHR43200:SF6">
    <property type="entry name" value="3'(2'),5'-BISPHOSPHATE NUCLEOTIDASE"/>
    <property type="match status" value="1"/>
</dbReference>
<evidence type="ECO:0000256" key="2">
    <source>
        <dbReference type="ARBA" id="ARBA00001946"/>
    </source>
</evidence>
<evidence type="ECO:0000256" key="6">
    <source>
        <dbReference type="ARBA" id="ARBA00022842"/>
    </source>
</evidence>
<evidence type="ECO:0000313" key="12">
    <source>
        <dbReference type="Proteomes" id="UP000753908"/>
    </source>
</evidence>
<dbReference type="InterPro" id="IPR020583">
    <property type="entry name" value="Inositol_monoP_metal-BS"/>
</dbReference>
<evidence type="ECO:0000256" key="4">
    <source>
        <dbReference type="ARBA" id="ARBA00022723"/>
    </source>
</evidence>
<dbReference type="SUPFAM" id="SSF56655">
    <property type="entry name" value="Carbohydrate phosphatase"/>
    <property type="match status" value="1"/>
</dbReference>
<feature type="binding site" evidence="10">
    <location>
        <position position="270"/>
    </location>
    <ligand>
        <name>Mg(2+)</name>
        <dbReference type="ChEBI" id="CHEBI:18420"/>
        <label>1</label>
        <note>catalytic</note>
    </ligand>
</feature>
<comment type="caution">
    <text evidence="11">The sequence shown here is derived from an EMBL/GenBank/DDBJ whole genome shotgun (WGS) entry which is preliminary data.</text>
</comment>
<gene>
    <name evidence="11" type="ORF">KME25_27740</name>
</gene>
<comment type="catalytic activity">
    <reaction evidence="7">
        <text>adenosine 2',5'-bisphosphate + H2O = AMP + phosphate</text>
        <dbReference type="Rhea" id="RHEA:77643"/>
        <dbReference type="ChEBI" id="CHEBI:15377"/>
        <dbReference type="ChEBI" id="CHEBI:43474"/>
        <dbReference type="ChEBI" id="CHEBI:194156"/>
        <dbReference type="ChEBI" id="CHEBI:456215"/>
        <dbReference type="EC" id="3.1.3.7"/>
    </reaction>
    <physiologicalReaction direction="left-to-right" evidence="7">
        <dbReference type="Rhea" id="RHEA:77644"/>
    </physiologicalReaction>
</comment>
<comment type="similarity">
    <text evidence="3">Belongs to the inositol monophosphatase superfamily.</text>
</comment>
<dbReference type="GO" id="GO:0046872">
    <property type="term" value="F:metal ion binding"/>
    <property type="evidence" value="ECO:0007669"/>
    <property type="project" value="UniProtKB-KW"/>
</dbReference>
<feature type="binding site" evidence="10">
    <location>
        <position position="68"/>
    </location>
    <ligand>
        <name>Mg(2+)</name>
        <dbReference type="ChEBI" id="CHEBI:18420"/>
        <label>1</label>
        <note>catalytic</note>
    </ligand>
</feature>
<evidence type="ECO:0000256" key="10">
    <source>
        <dbReference type="PIRSR" id="PIRSR600760-2"/>
    </source>
</evidence>